<evidence type="ECO:0000256" key="1">
    <source>
        <dbReference type="SAM" id="Coils"/>
    </source>
</evidence>
<keyword evidence="1" id="KW-0175">Coiled coil</keyword>
<sequence length="161" mass="18323">MISDRLYHLQSEVQSYYKQLAGKEKAKRLAEQAEKERIQQQIDELKQELNAVEREYWMRWRAEIAGLTIPEADAEEVASGMLREVEFLEIEPTVQNHAQLMQALQEIKAELSKPGIPAAGKLTAAIPLLPGVIAYEMELDTEGFLKRAFPTVCKLANKLKK</sequence>
<gene>
    <name evidence="2" type="ORF">IQ235_12090</name>
</gene>
<proteinExistence type="predicted"/>
<feature type="coiled-coil region" evidence="1">
    <location>
        <begin position="23"/>
        <end position="55"/>
    </location>
</feature>
<dbReference type="RefSeq" id="WP_264321723.1">
    <property type="nucleotide sequence ID" value="NZ_JADEXN010000206.1"/>
</dbReference>
<evidence type="ECO:0000313" key="2">
    <source>
        <dbReference type="EMBL" id="MBE9041520.1"/>
    </source>
</evidence>
<protein>
    <submittedName>
        <fullName evidence="2">Uncharacterized protein</fullName>
    </submittedName>
</protein>
<comment type="caution">
    <text evidence="2">The sequence shown here is derived from an EMBL/GenBank/DDBJ whole genome shotgun (WGS) entry which is preliminary data.</text>
</comment>
<evidence type="ECO:0000313" key="3">
    <source>
        <dbReference type="Proteomes" id="UP000621799"/>
    </source>
</evidence>
<dbReference type="EMBL" id="JADEXN010000206">
    <property type="protein sequence ID" value="MBE9041520.1"/>
    <property type="molecule type" value="Genomic_DNA"/>
</dbReference>
<name>A0A928W1G6_9CYAN</name>
<dbReference type="Proteomes" id="UP000621799">
    <property type="component" value="Unassembled WGS sequence"/>
</dbReference>
<reference evidence="2" key="1">
    <citation type="submission" date="2020-10" db="EMBL/GenBank/DDBJ databases">
        <authorList>
            <person name="Castelo-Branco R."/>
            <person name="Eusebio N."/>
            <person name="Adriana R."/>
            <person name="Vieira A."/>
            <person name="Brugerolle De Fraissinette N."/>
            <person name="Rezende De Castro R."/>
            <person name="Schneider M.P."/>
            <person name="Vasconcelos V."/>
            <person name="Leao P.N."/>
        </authorList>
    </citation>
    <scope>NUCLEOTIDE SEQUENCE</scope>
    <source>
        <strain evidence="2">LEGE 11467</strain>
    </source>
</reference>
<organism evidence="2 3">
    <name type="scientific">Zarconia navalis LEGE 11467</name>
    <dbReference type="NCBI Taxonomy" id="1828826"/>
    <lineage>
        <taxon>Bacteria</taxon>
        <taxon>Bacillati</taxon>
        <taxon>Cyanobacteriota</taxon>
        <taxon>Cyanophyceae</taxon>
        <taxon>Oscillatoriophycideae</taxon>
        <taxon>Oscillatoriales</taxon>
        <taxon>Oscillatoriales incertae sedis</taxon>
        <taxon>Zarconia</taxon>
        <taxon>Zarconia navalis</taxon>
    </lineage>
</organism>
<accession>A0A928W1G6</accession>
<keyword evidence="3" id="KW-1185">Reference proteome</keyword>
<dbReference type="AlphaFoldDB" id="A0A928W1G6"/>